<dbReference type="InterPro" id="IPR013762">
    <property type="entry name" value="Integrase-like_cat_sf"/>
</dbReference>
<dbReference type="STRING" id="1237149.C900_02838"/>
<dbReference type="Pfam" id="PF02899">
    <property type="entry name" value="Phage_int_SAM_1"/>
    <property type="match status" value="1"/>
</dbReference>
<reference evidence="6 7" key="1">
    <citation type="submission" date="2012-12" db="EMBL/GenBank/DDBJ databases">
        <title>Genome assembly of Fulvivirga imtechensis AK7.</title>
        <authorList>
            <person name="Nupur N."/>
            <person name="Khatri I."/>
            <person name="Kumar R."/>
            <person name="Subramanian S."/>
            <person name="Pinnaka A."/>
        </authorList>
    </citation>
    <scope>NUCLEOTIDE SEQUENCE [LARGE SCALE GENOMIC DNA]</scope>
    <source>
        <strain evidence="6 7">AK7</strain>
    </source>
</reference>
<keyword evidence="3" id="KW-0233">DNA recombination</keyword>
<dbReference type="Proteomes" id="UP000011135">
    <property type="component" value="Unassembled WGS sequence"/>
</dbReference>
<protein>
    <submittedName>
        <fullName evidence="6">Integrase/recombinase, putative</fullName>
    </submittedName>
</protein>
<feature type="domain" description="Core-binding (CB)" evidence="5">
    <location>
        <begin position="1"/>
        <end position="82"/>
    </location>
</feature>
<dbReference type="GO" id="GO:0003677">
    <property type="term" value="F:DNA binding"/>
    <property type="evidence" value="ECO:0007669"/>
    <property type="project" value="UniProtKB-UniRule"/>
</dbReference>
<proteinExistence type="predicted"/>
<dbReference type="InterPro" id="IPR011010">
    <property type="entry name" value="DNA_brk_join_enz"/>
</dbReference>
<dbReference type="Pfam" id="PF00589">
    <property type="entry name" value="Phage_integrase"/>
    <property type="match status" value="1"/>
</dbReference>
<evidence type="ECO:0000256" key="1">
    <source>
        <dbReference type="ARBA" id="ARBA00022908"/>
    </source>
</evidence>
<dbReference type="SUPFAM" id="SSF56349">
    <property type="entry name" value="DNA breaking-rejoining enzymes"/>
    <property type="match status" value="1"/>
</dbReference>
<dbReference type="OrthoDB" id="1407105at2"/>
<dbReference type="InterPro" id="IPR004107">
    <property type="entry name" value="Integrase_SAM-like_N"/>
</dbReference>
<dbReference type="InterPro" id="IPR002104">
    <property type="entry name" value="Integrase_catalytic"/>
</dbReference>
<dbReference type="EMBL" id="AMZN01000042">
    <property type="protein sequence ID" value="ELR71337.1"/>
    <property type="molecule type" value="Genomic_DNA"/>
</dbReference>
<dbReference type="GO" id="GO:0006310">
    <property type="term" value="P:DNA recombination"/>
    <property type="evidence" value="ECO:0007669"/>
    <property type="project" value="UniProtKB-KW"/>
</dbReference>
<dbReference type="eggNOG" id="COG4974">
    <property type="taxonomic scope" value="Bacteria"/>
</dbReference>
<dbReference type="InterPro" id="IPR010998">
    <property type="entry name" value="Integrase_recombinase_N"/>
</dbReference>
<evidence type="ECO:0000256" key="4">
    <source>
        <dbReference type="PROSITE-ProRule" id="PRU01248"/>
    </source>
</evidence>
<evidence type="ECO:0000256" key="3">
    <source>
        <dbReference type="ARBA" id="ARBA00023172"/>
    </source>
</evidence>
<keyword evidence="2 4" id="KW-0238">DNA-binding</keyword>
<dbReference type="Gene3D" id="1.10.150.130">
    <property type="match status" value="1"/>
</dbReference>
<gene>
    <name evidence="6" type="ORF">C900_02838</name>
</gene>
<comment type="caution">
    <text evidence="6">The sequence shown here is derived from an EMBL/GenBank/DDBJ whole genome shotgun (WGS) entry which is preliminary data.</text>
</comment>
<dbReference type="Gene3D" id="1.10.443.10">
    <property type="entry name" value="Intergrase catalytic core"/>
    <property type="match status" value="1"/>
</dbReference>
<dbReference type="AlphaFoldDB" id="L8JVT6"/>
<keyword evidence="1" id="KW-0229">DNA integration</keyword>
<evidence type="ECO:0000256" key="2">
    <source>
        <dbReference type="ARBA" id="ARBA00023125"/>
    </source>
</evidence>
<dbReference type="RefSeq" id="WP_009580155.1">
    <property type="nucleotide sequence ID" value="NZ_AMZN01000042.1"/>
</dbReference>
<dbReference type="GO" id="GO:0015074">
    <property type="term" value="P:DNA integration"/>
    <property type="evidence" value="ECO:0007669"/>
    <property type="project" value="UniProtKB-KW"/>
</dbReference>
<organism evidence="6 7">
    <name type="scientific">Fulvivirga imtechensis AK7</name>
    <dbReference type="NCBI Taxonomy" id="1237149"/>
    <lineage>
        <taxon>Bacteria</taxon>
        <taxon>Pseudomonadati</taxon>
        <taxon>Bacteroidota</taxon>
        <taxon>Cytophagia</taxon>
        <taxon>Cytophagales</taxon>
        <taxon>Fulvivirgaceae</taxon>
        <taxon>Fulvivirga</taxon>
    </lineage>
</organism>
<evidence type="ECO:0000313" key="7">
    <source>
        <dbReference type="Proteomes" id="UP000011135"/>
    </source>
</evidence>
<sequence length="305" mass="35574">MDNQQLYTEYLQKRGCSKSTITSYSRCCEHFIRWAESKHIETEYITYSELLDYITVLKKKNLLTHSIQGNAVAIRHYFESLVQAEIITQNPAAYLDLKGSGTRKIYPVLSREQLENLYTNFNIRGCRKTKHTAYASAIRNKIAIGFMVFQGLDTTALAGLAVKDVDVLAGKISVRNSRSHAARNLALQAVQIIELDRYINETRKELQYHFNQENSEALLITGFAKYNESLRNLMRRLRKQEPQLQSVRHIRTSVITHWLKQYNLREVQYMAGHRRVFSTEGYLRNDMEGLQMDIDRFHPMNEPEE</sequence>
<dbReference type="InterPro" id="IPR044068">
    <property type="entry name" value="CB"/>
</dbReference>
<keyword evidence="7" id="KW-1185">Reference proteome</keyword>
<evidence type="ECO:0000259" key="5">
    <source>
        <dbReference type="PROSITE" id="PS51900"/>
    </source>
</evidence>
<evidence type="ECO:0000313" key="6">
    <source>
        <dbReference type="EMBL" id="ELR71337.1"/>
    </source>
</evidence>
<dbReference type="PROSITE" id="PS51900">
    <property type="entry name" value="CB"/>
    <property type="match status" value="1"/>
</dbReference>
<name>L8JVT6_9BACT</name>
<accession>L8JVT6</accession>